<name>A0ABT0S8L6_9SPHN</name>
<dbReference type="EMBL" id="JAMGBB010000001">
    <property type="protein sequence ID" value="MCL6740756.1"/>
    <property type="molecule type" value="Genomic_DNA"/>
</dbReference>
<organism evidence="2 3">
    <name type="scientific">Sphingomonas brevis</name>
    <dbReference type="NCBI Taxonomy" id="2908206"/>
    <lineage>
        <taxon>Bacteria</taxon>
        <taxon>Pseudomonadati</taxon>
        <taxon>Pseudomonadota</taxon>
        <taxon>Alphaproteobacteria</taxon>
        <taxon>Sphingomonadales</taxon>
        <taxon>Sphingomonadaceae</taxon>
        <taxon>Sphingomonas</taxon>
    </lineage>
</organism>
<dbReference type="Pfam" id="PF00717">
    <property type="entry name" value="Peptidase_S24"/>
    <property type="match status" value="1"/>
</dbReference>
<sequence length="225" mass="24196">MTRGQRLFEELMRFKPDGVTANGWAVTAGVSRTIWADLRRHGNPSRRTLEKLLGAAGMTLAEFEALRIGQVAPNEATGAALADPNRGWRDAAMPEIPLFASQVAGEWGEPGSRIELYSTDRASLAGAVDRPRVLAADASAYAVTMAGVAMWPRFRAGRHLLVAPSASVAVGDDVVVMLTGDRSMISELVRLSDGKIELRQFNPDVTFEVEAADVVSVHKIIGEAI</sequence>
<evidence type="ECO:0000259" key="1">
    <source>
        <dbReference type="Pfam" id="PF00717"/>
    </source>
</evidence>
<comment type="caution">
    <text evidence="2">The sequence shown here is derived from an EMBL/GenBank/DDBJ whole genome shotgun (WGS) entry which is preliminary data.</text>
</comment>
<protein>
    <recommendedName>
        <fullName evidence="1">Peptidase S24/S26A/S26B/S26C domain-containing protein</fullName>
    </recommendedName>
</protein>
<dbReference type="SUPFAM" id="SSF51306">
    <property type="entry name" value="LexA/Signal peptidase"/>
    <property type="match status" value="1"/>
</dbReference>
<dbReference type="InterPro" id="IPR039418">
    <property type="entry name" value="LexA-like"/>
</dbReference>
<dbReference type="Gene3D" id="2.10.109.10">
    <property type="entry name" value="Umud Fragment, subunit A"/>
    <property type="match status" value="1"/>
</dbReference>
<evidence type="ECO:0000313" key="2">
    <source>
        <dbReference type="EMBL" id="MCL6740756.1"/>
    </source>
</evidence>
<feature type="domain" description="Peptidase S24/S26A/S26B/S26C" evidence="1">
    <location>
        <begin position="132"/>
        <end position="206"/>
    </location>
</feature>
<dbReference type="Proteomes" id="UP001165383">
    <property type="component" value="Unassembled WGS sequence"/>
</dbReference>
<keyword evidence="3" id="KW-1185">Reference proteome</keyword>
<dbReference type="RefSeq" id="WP_249915173.1">
    <property type="nucleotide sequence ID" value="NZ_JAMGBB010000001.1"/>
</dbReference>
<evidence type="ECO:0000313" key="3">
    <source>
        <dbReference type="Proteomes" id="UP001165383"/>
    </source>
</evidence>
<accession>A0ABT0S8L6</accession>
<reference evidence="2" key="1">
    <citation type="submission" date="2022-05" db="EMBL/GenBank/DDBJ databases">
        <authorList>
            <person name="Jo J.-H."/>
            <person name="Im W.-T."/>
        </authorList>
    </citation>
    <scope>NUCLEOTIDE SEQUENCE</scope>
    <source>
        <strain evidence="2">RB56-2</strain>
    </source>
</reference>
<dbReference type="CDD" id="cd06529">
    <property type="entry name" value="S24_LexA-like"/>
    <property type="match status" value="1"/>
</dbReference>
<proteinExistence type="predicted"/>
<gene>
    <name evidence="2" type="ORF">LZ518_06370</name>
</gene>
<dbReference type="InterPro" id="IPR036286">
    <property type="entry name" value="LexA/Signal_pep-like_sf"/>
</dbReference>
<dbReference type="InterPro" id="IPR015927">
    <property type="entry name" value="Peptidase_S24_S26A/B/C"/>
</dbReference>